<comment type="similarity">
    <text evidence="1 6">Belongs to the E2F/DP family.</text>
</comment>
<keyword evidence="2 6" id="KW-0805">Transcription regulation</keyword>
<evidence type="ECO:0000256" key="7">
    <source>
        <dbReference type="SAM" id="MobiDB-lite"/>
    </source>
</evidence>
<evidence type="ECO:0000259" key="8">
    <source>
        <dbReference type="PROSITE" id="PS50250"/>
    </source>
</evidence>
<dbReference type="CDD" id="cd14660">
    <property type="entry name" value="E2F_DD"/>
    <property type="match status" value="1"/>
</dbReference>
<dbReference type="InterPro" id="IPR045107">
    <property type="entry name" value="SAC3/GANP/THP3"/>
</dbReference>
<keyword evidence="4 6" id="KW-0804">Transcription</keyword>
<evidence type="ECO:0000256" key="5">
    <source>
        <dbReference type="ARBA" id="ARBA00038443"/>
    </source>
</evidence>
<dbReference type="Pfam" id="PF16769">
    <property type="entry name" value="MCM3AP_GANP"/>
    <property type="match status" value="1"/>
</dbReference>
<dbReference type="InterPro" id="IPR037241">
    <property type="entry name" value="E2F-DP_heterodim"/>
</dbReference>
<feature type="compositionally biased region" description="Polar residues" evidence="7">
    <location>
        <begin position="1810"/>
        <end position="1819"/>
    </location>
</feature>
<dbReference type="Pfam" id="PF16421">
    <property type="entry name" value="E2F_CC-MB"/>
    <property type="match status" value="1"/>
</dbReference>
<dbReference type="Proteomes" id="UP001159427">
    <property type="component" value="Unassembled WGS sequence"/>
</dbReference>
<sequence>MYAETGEDVFLNPAREPPLREYHPNQLKRTKNIRSTKPTGGVERFDPFHSMHYYAEAEATTKWVNLLERHMEPKLPNWYEALIAEFAGELCLSVSEHEDMGHNGLLTKPKKPLVRMNARSEALARRSGRKPPPERKQRLPQQEMEVLESSYDRYENHRGPATTPACWSGAFAGYVHRDLFVEISAFALRQNRGASDEHQYLRKLCILDNESRQSVEPLCVCRLSSKIHQSMQPAAASRGLYERSNRGGLLSRAAYENAFYVKGTCAGMTVSWMEHEAWQKGVHIHHSMCGHSGERMIAGYPMDGFCLEAKTVFQFHSCHWHGCPECLVWFQDLEEIGDVCKMETQKRQVDITGPSRWGLRSTRWPSSGCAVLLLTSDEQRTDVGKSVGESPEKAVLRKVVPVDKPVVRSVKKTEVMQDIEKFFKRSSDITSAKAVCGTCKDMCPEKERYMREYQRRLSVFEAIPGTGSINPQVDHTRAIKEYDRSAADKEEPLPHELRPVPVLKMTMDYLATNVMDLVELGREGEWFDFLWNRTRGIRKDITQQHLCDPDCVDLVEKTARFHIICAHLLCEADMNSFDAKINTENLTKCLQTLKQFYGDLYKDKAITCPREAEFRAYDILLNLNEGDILREAMTFRDEVQKSAEVQFAMAVFHALNSNNAVRFFRLVRNAKYLSACLLHRYFTQVRSKAVQTLNHSLSIPNRTTQYPLKDLIEMLAFEDESEAGEFCSFHGLTVFEGCVNFSRSSFIEPETRFLVKRALKLIESKRNSSVGEASTGCFNYLCCGSRSLQVVYNGALPAPPQHRPVLSFNERGEFIGDTEALLSDCCKEDIPPSEAHDQSNVTSAVLLPGRQKVVPDISDRQVSITASTAEGIAKPQVQTFPRPFTQSPQSPPKPAVVYSGEEITQFTKSLFLEVLNKMCTEITKEAIDKVHSYLLLSTKIFDNLFEKALREFINDITKTVLTEERNIKRIAEENAACQERVSRAIHGEVISELVSIECVRIVEEVTREEREELIKIARDKASEEICLMVLNEGVLIELQNLALEVLDEKRAERDSKLQQLAVKVKRSRTARYFSRWVKCYRKCVHLKGLLSAFPPGAPMMSTEEQLRHLVGHNSQSISMASIRTDSNGNGIREALKRRQTEMDHVREQACRPLDISSILADSVRSQLVAEKSTTSASINWKLVISFPENHGKVGFTASRDRGQLLSFVVKERFKRGVYPLHNNIPQGLRRKIDLLSLYKAEKRNFPPQSKVFKICTKACYGVLTNTEARAVLDSKQFLGTNAVMLVLDWSELHISQQAIREAHIRLRRILESKPPEPRLPVAVIMQDSDSTSPAEAEVLALLGIRQLRADRLLSECKLHTVQSLDDLSQKLHSAITWLGQRTFVSSLPKTDSLVNFVEDGLHREFVMAASEDLFVRKQAKLDQQCPEAIVELFNSVVDHLAAVVSSNNLQRMSWPISEFTEEQKTDLAKNLNDVELNELTLSCMLYSDDLVIFSKSKNGLQDYLDSLSEYCKENDLSVNLNKIKVVRWILAREKRVQDQMSLLLTSPSLSASRVPWPLVLDACVNFRLTGLHSDADLVEQDVFFLEDELNAFVQPSLWRQAVNISKEESAKAKSKDRLEATGPKQNRDTKLHESFLDIEQQLDKIKGTFHADSTSSPQMASQVLPLPTVPLVSDTPSSENERSIALSDFAVQTSSDRLKVAVEDAKLGSKRFEELLKKALGKGDICEELEQKTFRKRKAQSLGKSKKSPKLFQGLDLPEIDISFGSLEQSLSCFNETLRSQRGKLSDRLSSKMATRRYSIVGRGRPPLSAHSQQVNSINRKPLGSDKYSSHLVKTPTSPTLKGAKSVLCTPDVYYTKERSLCQVARPQAKRRLDLDKSPSKTRQFFRTPKVKGPGGRRKTRRQMQPYTKLFVKSPIENTRYDTSLGILTKKFVGLLRSSEDGVVDLNQAADLLEVQKRRIYDITNVLEGVGLIKKKSKNNIEWRGTCYTDSSHRNKTVNSISPQVMDLHTDVADLEAKESFLDRMIEGCRTELKSLTEDPDIIKHAYVTYRDIRDVKHFKNRTVIAIKAPPETRLEVPDPKESIQIWLKSVRGPIDVYLCPEDQTYHPSPIKETSPIKRPPPPPITPNHFLLTPEKTPQSTYISAAIPGKVPAYRFNGEIQRSGPTSLMSPQKHLFMQACDDAIPEDLDSDNLIPLSPNLTDEEYLFTLTDTEGITDLFDSYNLWSDD</sequence>
<proteinExistence type="inferred from homology"/>
<dbReference type="Gene3D" id="1.25.40.990">
    <property type="match status" value="1"/>
</dbReference>
<reference evidence="9 10" key="1">
    <citation type="submission" date="2022-05" db="EMBL/GenBank/DDBJ databases">
        <authorList>
            <consortium name="Genoscope - CEA"/>
            <person name="William W."/>
        </authorList>
    </citation>
    <scope>NUCLEOTIDE SEQUENCE [LARGE SCALE GENOMIC DNA]</scope>
</reference>
<dbReference type="Pfam" id="PF03399">
    <property type="entry name" value="SAC3_GANP"/>
    <property type="match status" value="1"/>
</dbReference>
<dbReference type="InterPro" id="IPR036388">
    <property type="entry name" value="WH-like_DNA-bd_sf"/>
</dbReference>
<evidence type="ECO:0000256" key="1">
    <source>
        <dbReference type="ARBA" id="ARBA00010940"/>
    </source>
</evidence>
<dbReference type="InterPro" id="IPR003316">
    <property type="entry name" value="E2F_WHTH_DNA-bd_dom"/>
</dbReference>
<feature type="domain" description="PCI" evidence="8">
    <location>
        <begin position="582"/>
        <end position="761"/>
    </location>
</feature>
<dbReference type="InterPro" id="IPR032198">
    <property type="entry name" value="E2F_CC-MB"/>
</dbReference>
<dbReference type="InterPro" id="IPR036390">
    <property type="entry name" value="WH_DNA-bd_sf"/>
</dbReference>
<keyword evidence="10" id="KW-1185">Reference proteome</keyword>
<comment type="subcellular location">
    <subcellularLocation>
        <location evidence="6">Nucleus</location>
    </subcellularLocation>
</comment>
<gene>
    <name evidence="9" type="ORF">PEVE_00026823</name>
</gene>
<dbReference type="PROSITE" id="PS50250">
    <property type="entry name" value="PCI"/>
    <property type="match status" value="1"/>
</dbReference>
<dbReference type="EMBL" id="CALNXI010000365">
    <property type="protein sequence ID" value="CAH3025665.1"/>
    <property type="molecule type" value="Genomic_DNA"/>
</dbReference>
<evidence type="ECO:0000313" key="10">
    <source>
        <dbReference type="Proteomes" id="UP001159427"/>
    </source>
</evidence>
<dbReference type="Gene3D" id="6.10.250.540">
    <property type="match status" value="1"/>
</dbReference>
<evidence type="ECO:0000256" key="4">
    <source>
        <dbReference type="ARBA" id="ARBA00023163"/>
    </source>
</evidence>
<dbReference type="InterPro" id="IPR031907">
    <property type="entry name" value="MCM3AP_GANP"/>
</dbReference>
<evidence type="ECO:0000256" key="2">
    <source>
        <dbReference type="ARBA" id="ARBA00023015"/>
    </source>
</evidence>
<organism evidence="9 10">
    <name type="scientific">Porites evermanni</name>
    <dbReference type="NCBI Taxonomy" id="104178"/>
    <lineage>
        <taxon>Eukaryota</taxon>
        <taxon>Metazoa</taxon>
        <taxon>Cnidaria</taxon>
        <taxon>Anthozoa</taxon>
        <taxon>Hexacorallia</taxon>
        <taxon>Scleractinia</taxon>
        <taxon>Fungiina</taxon>
        <taxon>Poritidae</taxon>
        <taxon>Porites</taxon>
    </lineage>
</organism>
<keyword evidence="3 6" id="KW-0238">DNA-binding</keyword>
<feature type="region of interest" description="Disordered" evidence="7">
    <location>
        <begin position="1802"/>
        <end position="1836"/>
    </location>
</feature>
<comment type="similarity">
    <text evidence="5">Belongs to the SAC3 family.</text>
</comment>
<dbReference type="Gene3D" id="1.10.10.10">
    <property type="entry name" value="Winged helix-like DNA-binding domain superfamily/Winged helix DNA-binding domain"/>
    <property type="match status" value="1"/>
</dbReference>
<keyword evidence="6" id="KW-0539">Nucleus</keyword>
<dbReference type="SUPFAM" id="SSF144074">
    <property type="entry name" value="E2F-DP heterodimerization region"/>
    <property type="match status" value="1"/>
</dbReference>
<evidence type="ECO:0000313" key="9">
    <source>
        <dbReference type="EMBL" id="CAH3025665.1"/>
    </source>
</evidence>
<comment type="caution">
    <text evidence="9">The sequence shown here is derived from an EMBL/GenBank/DDBJ whole genome shotgun (WGS) entry which is preliminary data.</text>
</comment>
<dbReference type="Pfam" id="PF02319">
    <property type="entry name" value="WHD_E2F_TDP"/>
    <property type="match status" value="1"/>
</dbReference>
<dbReference type="PANTHER" id="PTHR12436">
    <property type="entry name" value="80 KDA MCM3-ASSOCIATED PROTEIN"/>
    <property type="match status" value="1"/>
</dbReference>
<feature type="region of interest" description="Disordered" evidence="7">
    <location>
        <begin position="1609"/>
        <end position="1632"/>
    </location>
</feature>
<accession>A0ABN8MBG2</accession>
<dbReference type="InterPro" id="IPR000717">
    <property type="entry name" value="PCI_dom"/>
</dbReference>
<name>A0ABN8MBG2_9CNID</name>
<evidence type="ECO:0000256" key="3">
    <source>
        <dbReference type="ARBA" id="ARBA00023125"/>
    </source>
</evidence>
<evidence type="ECO:0000256" key="6">
    <source>
        <dbReference type="RuleBase" id="RU003796"/>
    </source>
</evidence>
<feature type="region of interest" description="Disordered" evidence="7">
    <location>
        <begin position="118"/>
        <end position="143"/>
    </location>
</feature>
<dbReference type="SUPFAM" id="SSF46785">
    <property type="entry name" value="Winged helix' DNA-binding domain"/>
    <property type="match status" value="1"/>
</dbReference>
<dbReference type="InterPro" id="IPR005062">
    <property type="entry name" value="SAC3/GANP/THP3_conserved"/>
</dbReference>
<protein>
    <recommendedName>
        <fullName evidence="8">PCI domain-containing protein</fullName>
    </recommendedName>
</protein>
<dbReference type="PANTHER" id="PTHR12436:SF3">
    <property type="entry name" value="GERMINAL-CENTER ASSOCIATED NUCLEAR PROTEIN"/>
    <property type="match status" value="1"/>
</dbReference>
<dbReference type="SMART" id="SM01372">
    <property type="entry name" value="E2F_TDP"/>
    <property type="match status" value="1"/>
</dbReference>